<accession>A0A430B034</accession>
<proteinExistence type="predicted"/>
<keyword evidence="4" id="KW-1185">Reference proteome</keyword>
<evidence type="ECO:0000313" key="4">
    <source>
        <dbReference type="Proteomes" id="UP000288028"/>
    </source>
</evidence>
<feature type="compositionally biased region" description="Acidic residues" evidence="2">
    <location>
        <begin position="630"/>
        <end position="670"/>
    </location>
</feature>
<evidence type="ECO:0000256" key="2">
    <source>
        <dbReference type="SAM" id="MobiDB-lite"/>
    </source>
</evidence>
<dbReference type="RefSeq" id="WP_126794638.1">
    <property type="nucleotide sequence ID" value="NZ_CP060720.1"/>
</dbReference>
<feature type="region of interest" description="Disordered" evidence="2">
    <location>
        <begin position="619"/>
        <end position="670"/>
    </location>
</feature>
<evidence type="ECO:0000313" key="3">
    <source>
        <dbReference type="EMBL" id="RSU13713.1"/>
    </source>
</evidence>
<gene>
    <name evidence="3" type="ORF">CBF28_09520</name>
</gene>
<evidence type="ECO:0000256" key="1">
    <source>
        <dbReference type="SAM" id="Coils"/>
    </source>
</evidence>
<feature type="region of interest" description="Disordered" evidence="2">
    <location>
        <begin position="808"/>
        <end position="828"/>
    </location>
</feature>
<dbReference type="EMBL" id="NGKB01000008">
    <property type="protein sequence ID" value="RSU13713.1"/>
    <property type="molecule type" value="Genomic_DNA"/>
</dbReference>
<reference evidence="3 4" key="1">
    <citation type="submission" date="2017-05" db="EMBL/GenBank/DDBJ databases">
        <title>Vagococcus spp. assemblies.</title>
        <authorList>
            <person name="Gulvik C.A."/>
        </authorList>
    </citation>
    <scope>NUCLEOTIDE SEQUENCE [LARGE SCALE GENOMIC DNA]</scope>
    <source>
        <strain evidence="3 4">SS1714</strain>
    </source>
</reference>
<comment type="caution">
    <text evidence="3">The sequence shown here is derived from an EMBL/GenBank/DDBJ whole genome shotgun (WGS) entry which is preliminary data.</text>
</comment>
<protein>
    <submittedName>
        <fullName evidence="3">Uncharacterized protein</fullName>
    </submittedName>
</protein>
<dbReference type="GeneID" id="95582050"/>
<organism evidence="3 4">
    <name type="scientific">Vagococcus carniphilus</name>
    <dbReference type="NCBI Taxonomy" id="218144"/>
    <lineage>
        <taxon>Bacteria</taxon>
        <taxon>Bacillati</taxon>
        <taxon>Bacillota</taxon>
        <taxon>Bacilli</taxon>
        <taxon>Lactobacillales</taxon>
        <taxon>Enterococcaceae</taxon>
        <taxon>Vagococcus</taxon>
    </lineage>
</organism>
<sequence length="828" mass="98205">MFLDELNIDVQIYQEEVKKPNTSSIVLVPLQNKSEVTNQLLLKWSDREGHLTQKDIDEASQVVFKEWERIFPLYKIERAFVDISSRGTIEVYVTFDSSNIFSNTQIRNIKKTISDLLVKEIKNVSNNTSTKPSERRSVRAESKHISNQASLAQQKLSDAEKTHRRVELDLRERFNTLKKENSDLQMALQQSKADELNQKETIGHLTLQIERQQRTLNELSEGKDSRDAESDERYRQLQEQLDDLNYKLRQSSQELLEKQREIQQLQNVVSDNERYVTSLQADYDQLRESNNSQVEQLLQENDLLKSDLITYQNNELNDKQQVQAFKNEMRQISLEKENIQEELTQKLQRVEYENNELRTVLKENQVFEDKTQQDLVQTTRDLNTTRESLKQLETENSLLTHEWEARFQKVATEKEELATAYNTSRQLEMERQNELIQLKDRLMTLEQNLQQAGLEQQRVVTKWESRVADEQREKDRILQQANIEKEQFARNKEQEIKRLSERLEQQQQLVDKLMATNTETQTSWQENYQLLETNYKNAREKSSQLEQEISRLVQENQRLEQRLAGMENRKATMIPTPVITPVVEEVAAPSLEEIIQTPVVAVDPVQQEIDNEVASLEKPEVKTKAKLSPEVEDVAYEEESYYSYEEDSEDDYDYDEEYEDDYGYDDDYEDDYDYDYDYEDEYEDDDYGYSEVDDLIGYDPETVREDVEELLDSADEEGTEKVSKKDFAVYEEHLDKLKRRLDKTEDIEFKTFVTPKMKKFNKFKNKFEEDVVAPKLFSRKYKIEEGTFNQLKAYVLMSRHLEVLAGEDEEDDYGYEDDYDYDYDYDYE</sequence>
<feature type="coiled-coil region" evidence="1">
    <location>
        <begin position="234"/>
        <end position="402"/>
    </location>
</feature>
<dbReference type="AlphaFoldDB" id="A0A430B034"/>
<feature type="compositionally biased region" description="Basic and acidic residues" evidence="2">
    <location>
        <begin position="619"/>
        <end position="629"/>
    </location>
</feature>
<feature type="region of interest" description="Disordered" evidence="2">
    <location>
        <begin position="125"/>
        <end position="163"/>
    </location>
</feature>
<name>A0A430B034_9ENTE</name>
<keyword evidence="1" id="KW-0175">Coiled coil</keyword>
<dbReference type="OrthoDB" id="2199994at2"/>
<feature type="compositionally biased region" description="Polar residues" evidence="2">
    <location>
        <begin position="145"/>
        <end position="156"/>
    </location>
</feature>
<dbReference type="Proteomes" id="UP000288028">
    <property type="component" value="Unassembled WGS sequence"/>
</dbReference>
<feature type="coiled-coil region" evidence="1">
    <location>
        <begin position="428"/>
        <end position="569"/>
    </location>
</feature>
<feature type="compositionally biased region" description="Basic and acidic residues" evidence="2">
    <location>
        <begin position="132"/>
        <end position="144"/>
    </location>
</feature>